<dbReference type="PANTHER" id="PTHR43272:SF33">
    <property type="entry name" value="AMP-BINDING DOMAIN-CONTAINING PROTEIN-RELATED"/>
    <property type="match status" value="1"/>
</dbReference>
<dbReference type="Pfam" id="PF00501">
    <property type="entry name" value="AMP-binding"/>
    <property type="match status" value="1"/>
</dbReference>
<sequence>MTAALLAPARAESANVTDLLLERAAASPERPVFALRDGTSWRHVTASGFLEDVRWLAKGLVAGGLGIGDRVAILAPSSYEWTLADFAVWYAGGVSVPVYETDSPAQIEWILRDSGARRIFAAPGLVPMVSGVIEGSAELAERFIQVTSLAMDGDGATLNSLAGPGQGVSDAELERHRVASGLRAPATIVYTSGTTGRPKGCIITHANFVDLADNLIPHLPVLLGSPDPRMVTFLPLAHVLAHAVQVVCLAAGVTVAYSSPTDLLSTLRSFRPTFLLGVPRIFEKVYAAAREQAIRSGRAGVFARAAAVAREYSATLDDAAAGRGDGPGRSLRLKHAVFDRLVYSRLRSVFGGALETTVSGGGPLNPQLAHFFRGVGVPVLEGYGLTETTGPCTVNTADAVRVGTVGRPVPGTSIKIADDGEILVRGIGVFAGYQGLTDGEDSEQPGVQAHEGYFPTGDLGRLDDDGFLTITGRKKDVLVTAGGKNVAPEPLEEAVRESPLVEHVIVIGEGRPFVAALIVLDRDGLVSWCRERGRTLEAEAAAADPEVLHELQAAIDAANARVSRAESIRKFSVIGIEPSIEGGSLTPSLKLKREVILIECRDEIEALYK</sequence>
<dbReference type="InterPro" id="IPR020845">
    <property type="entry name" value="AMP-binding_CS"/>
</dbReference>
<dbReference type="InterPro" id="IPR042099">
    <property type="entry name" value="ANL_N_sf"/>
</dbReference>
<evidence type="ECO:0000256" key="1">
    <source>
        <dbReference type="ARBA" id="ARBA00022741"/>
    </source>
</evidence>
<comment type="caution">
    <text evidence="4">The sequence shown here is derived from an EMBL/GenBank/DDBJ whole genome shotgun (WGS) entry which is preliminary data.</text>
</comment>
<accession>A0ABS9U339</accession>
<organism evidence="4 5">
    <name type="scientific">Sinomonas terrae</name>
    <dbReference type="NCBI Taxonomy" id="2908838"/>
    <lineage>
        <taxon>Bacteria</taxon>
        <taxon>Bacillati</taxon>
        <taxon>Actinomycetota</taxon>
        <taxon>Actinomycetes</taxon>
        <taxon>Micrococcales</taxon>
        <taxon>Micrococcaceae</taxon>
        <taxon>Sinomonas</taxon>
    </lineage>
</organism>
<keyword evidence="1" id="KW-0547">Nucleotide-binding</keyword>
<evidence type="ECO:0000313" key="4">
    <source>
        <dbReference type="EMBL" id="MCH6471112.1"/>
    </source>
</evidence>
<keyword evidence="5" id="KW-1185">Reference proteome</keyword>
<dbReference type="Gene3D" id="3.40.50.12780">
    <property type="entry name" value="N-terminal domain of ligase-like"/>
    <property type="match status" value="1"/>
</dbReference>
<feature type="domain" description="AMP-dependent synthetase/ligase" evidence="3">
    <location>
        <begin position="22"/>
        <end position="433"/>
    </location>
</feature>
<dbReference type="Proteomes" id="UP001202922">
    <property type="component" value="Unassembled WGS sequence"/>
</dbReference>
<gene>
    <name evidence="4" type="ORF">L0M17_14185</name>
</gene>
<dbReference type="PROSITE" id="PS00455">
    <property type="entry name" value="AMP_BINDING"/>
    <property type="match status" value="1"/>
</dbReference>
<dbReference type="CDD" id="cd05907">
    <property type="entry name" value="VL_LC_FACS_like"/>
    <property type="match status" value="1"/>
</dbReference>
<protein>
    <submittedName>
        <fullName evidence="4">AMP-dependent synthetase/ligase</fullName>
    </submittedName>
</protein>
<evidence type="ECO:0000259" key="3">
    <source>
        <dbReference type="Pfam" id="PF00501"/>
    </source>
</evidence>
<name>A0ABS9U339_9MICC</name>
<dbReference type="InterPro" id="IPR000873">
    <property type="entry name" value="AMP-dep_synth/lig_dom"/>
</dbReference>
<evidence type="ECO:0000256" key="2">
    <source>
        <dbReference type="ARBA" id="ARBA00022840"/>
    </source>
</evidence>
<dbReference type="PANTHER" id="PTHR43272">
    <property type="entry name" value="LONG-CHAIN-FATTY-ACID--COA LIGASE"/>
    <property type="match status" value="1"/>
</dbReference>
<evidence type="ECO:0000313" key="5">
    <source>
        <dbReference type="Proteomes" id="UP001202922"/>
    </source>
</evidence>
<keyword evidence="2" id="KW-0067">ATP-binding</keyword>
<proteinExistence type="predicted"/>
<dbReference type="EMBL" id="JAKZBV010000001">
    <property type="protein sequence ID" value="MCH6471112.1"/>
    <property type="molecule type" value="Genomic_DNA"/>
</dbReference>
<dbReference type="Pfam" id="PF23562">
    <property type="entry name" value="AMP-binding_C_3"/>
    <property type="match status" value="1"/>
</dbReference>
<dbReference type="SUPFAM" id="SSF56801">
    <property type="entry name" value="Acetyl-CoA synthetase-like"/>
    <property type="match status" value="1"/>
</dbReference>
<reference evidence="4 5" key="1">
    <citation type="submission" date="2022-03" db="EMBL/GenBank/DDBJ databases">
        <title>Sinomonas sp. isolated from a soil.</title>
        <authorList>
            <person name="Han J."/>
            <person name="Kim D.-U."/>
        </authorList>
    </citation>
    <scope>NUCLEOTIDE SEQUENCE [LARGE SCALE GENOMIC DNA]</scope>
    <source>
        <strain evidence="4 5">5-5</strain>
    </source>
</reference>